<gene>
    <name evidence="2" type="ORF">POM88_000514</name>
</gene>
<organism evidence="2 3">
    <name type="scientific">Heracleum sosnowskyi</name>
    <dbReference type="NCBI Taxonomy" id="360622"/>
    <lineage>
        <taxon>Eukaryota</taxon>
        <taxon>Viridiplantae</taxon>
        <taxon>Streptophyta</taxon>
        <taxon>Embryophyta</taxon>
        <taxon>Tracheophyta</taxon>
        <taxon>Spermatophyta</taxon>
        <taxon>Magnoliopsida</taxon>
        <taxon>eudicotyledons</taxon>
        <taxon>Gunneridae</taxon>
        <taxon>Pentapetalae</taxon>
        <taxon>asterids</taxon>
        <taxon>campanulids</taxon>
        <taxon>Apiales</taxon>
        <taxon>Apiaceae</taxon>
        <taxon>Apioideae</taxon>
        <taxon>apioid superclade</taxon>
        <taxon>Tordylieae</taxon>
        <taxon>Tordyliinae</taxon>
        <taxon>Heracleum</taxon>
    </lineage>
</organism>
<dbReference type="AlphaFoldDB" id="A0AAD8N8T2"/>
<reference evidence="2" key="1">
    <citation type="submission" date="2023-02" db="EMBL/GenBank/DDBJ databases">
        <title>Genome of toxic invasive species Heracleum sosnowskyi carries increased number of genes despite the absence of recent whole-genome duplications.</title>
        <authorList>
            <person name="Schelkunov M."/>
            <person name="Shtratnikova V."/>
            <person name="Makarenko M."/>
            <person name="Klepikova A."/>
            <person name="Omelchenko D."/>
            <person name="Novikova G."/>
            <person name="Obukhova E."/>
            <person name="Bogdanov V."/>
            <person name="Penin A."/>
            <person name="Logacheva M."/>
        </authorList>
    </citation>
    <scope>NUCLEOTIDE SEQUENCE</scope>
    <source>
        <strain evidence="2">Hsosn_3</strain>
        <tissue evidence="2">Leaf</tissue>
    </source>
</reference>
<comment type="caution">
    <text evidence="2">The sequence shown here is derived from an EMBL/GenBank/DDBJ whole genome shotgun (WGS) entry which is preliminary data.</text>
</comment>
<feature type="compositionally biased region" description="Acidic residues" evidence="1">
    <location>
        <begin position="163"/>
        <end position="193"/>
    </location>
</feature>
<dbReference type="EMBL" id="JAUIZM010000001">
    <property type="protein sequence ID" value="KAK1400909.1"/>
    <property type="molecule type" value="Genomic_DNA"/>
</dbReference>
<evidence type="ECO:0000313" key="3">
    <source>
        <dbReference type="Proteomes" id="UP001237642"/>
    </source>
</evidence>
<accession>A0AAD8N8T2</accession>
<dbReference type="Proteomes" id="UP001237642">
    <property type="component" value="Unassembled WGS sequence"/>
</dbReference>
<feature type="compositionally biased region" description="Basic and acidic residues" evidence="1">
    <location>
        <begin position="141"/>
        <end position="150"/>
    </location>
</feature>
<reference evidence="2" key="2">
    <citation type="submission" date="2023-05" db="EMBL/GenBank/DDBJ databases">
        <authorList>
            <person name="Schelkunov M.I."/>
        </authorList>
    </citation>
    <scope>NUCLEOTIDE SEQUENCE</scope>
    <source>
        <strain evidence="2">Hsosn_3</strain>
        <tissue evidence="2">Leaf</tissue>
    </source>
</reference>
<name>A0AAD8N8T2_9APIA</name>
<feature type="region of interest" description="Disordered" evidence="1">
    <location>
        <begin position="132"/>
        <end position="200"/>
    </location>
</feature>
<sequence>MEAFGCQALVVANANFQGVLHQAKASLETMKADYSSQKQMMAEKDEQLAIAHAELVALRAKKEEIIDDYMDGQEFQKLMEDHDESLFPCQFTQGWNEALDSVVKAHPGMFLPRDFPSPHPPALVAAAGNFSQSDDEMDDVGDNRILDPIHHSPPFHTSQVASLEEEDDASGSGSEAEESGSEEEESSSGDEENPPVSGAK</sequence>
<keyword evidence="3" id="KW-1185">Reference proteome</keyword>
<evidence type="ECO:0000256" key="1">
    <source>
        <dbReference type="SAM" id="MobiDB-lite"/>
    </source>
</evidence>
<evidence type="ECO:0000313" key="2">
    <source>
        <dbReference type="EMBL" id="KAK1400909.1"/>
    </source>
</evidence>
<proteinExistence type="predicted"/>
<protein>
    <submittedName>
        <fullName evidence="2">Uncharacterized protein</fullName>
    </submittedName>
</protein>